<evidence type="ECO:0000259" key="5">
    <source>
        <dbReference type="SMART" id="SM00079"/>
    </source>
</evidence>
<dbReference type="Gene3D" id="3.40.190.10">
    <property type="entry name" value="Periplasmic binding protein-like II"/>
    <property type="match status" value="2"/>
</dbReference>
<dbReference type="Proteomes" id="UP000218796">
    <property type="component" value="Unassembled WGS sequence"/>
</dbReference>
<evidence type="ECO:0000256" key="3">
    <source>
        <dbReference type="SAM" id="SignalP"/>
    </source>
</evidence>
<dbReference type="InterPro" id="IPR001638">
    <property type="entry name" value="Solute-binding_3/MltF_N"/>
</dbReference>
<dbReference type="Pfam" id="PF00497">
    <property type="entry name" value="SBP_bac_3"/>
    <property type="match status" value="1"/>
</dbReference>
<sequence>MLKKMILAGCFAAAMVSGMTMAAQQTYVVGSGGTYRPFEFENSQKQLEGFDIDIIKAIAKAENFDIKLVNTPWEGIFATLSSGDRDIIISGITITDKRQKMVDFSTPYFPAEQSIVVPSGSKVDSVNALKGQKVGVVNSSTGDIVVSDVLGKNSTDIKRFDNTPLMLQELYEDGLGAAVGDVGVVKYYIKNHPEKAFKLVPDSKFERQYFGIAVAKGNQELLGKINAGLQKIVADGTYAKIYTQWFDANVPVLPTK</sequence>
<comment type="similarity">
    <text evidence="1">Belongs to the bacterial solute-binding protein 3 family.</text>
</comment>
<evidence type="ECO:0000313" key="6">
    <source>
        <dbReference type="EMBL" id="PAV98055.1"/>
    </source>
</evidence>
<evidence type="ECO:0000256" key="1">
    <source>
        <dbReference type="ARBA" id="ARBA00010333"/>
    </source>
</evidence>
<comment type="caution">
    <text evidence="6">The sequence shown here is derived from an EMBL/GenBank/DDBJ whole genome shotgun (WGS) entry which is preliminary data.</text>
</comment>
<reference evidence="6 7" key="1">
    <citation type="submission" date="2017-08" db="EMBL/GenBank/DDBJ databases">
        <title>Draft Genome Sequence of Hafnia alvei CITHA-6 Isolated from Raw Bovine Milk.</title>
        <authorList>
            <person name="Culligan E.P."/>
            <person name="Mcsweeney A."/>
            <person name="O'Doherty C."/>
            <person name="Gleeson E."/>
            <person name="O'Riordan D."/>
            <person name="Sleator R.D."/>
        </authorList>
    </citation>
    <scope>NUCLEOTIDE SEQUENCE [LARGE SCALE GENOMIC DNA]</scope>
    <source>
        <strain evidence="6 7">CITHA-6</strain>
    </source>
</reference>
<gene>
    <name evidence="6" type="ORF">CJD50_00780</name>
</gene>
<dbReference type="SMART" id="SM00062">
    <property type="entry name" value="PBPb"/>
    <property type="match status" value="1"/>
</dbReference>
<evidence type="ECO:0000256" key="2">
    <source>
        <dbReference type="ARBA" id="ARBA00022729"/>
    </source>
</evidence>
<dbReference type="PANTHER" id="PTHR35936">
    <property type="entry name" value="MEMBRANE-BOUND LYTIC MUREIN TRANSGLYCOSYLASE F"/>
    <property type="match status" value="1"/>
</dbReference>
<dbReference type="SMART" id="SM00079">
    <property type="entry name" value="PBPe"/>
    <property type="match status" value="1"/>
</dbReference>
<organism evidence="6 7">
    <name type="scientific">Hafnia paralvei</name>
    <dbReference type="NCBI Taxonomy" id="546367"/>
    <lineage>
        <taxon>Bacteria</taxon>
        <taxon>Pseudomonadati</taxon>
        <taxon>Pseudomonadota</taxon>
        <taxon>Gammaproteobacteria</taxon>
        <taxon>Enterobacterales</taxon>
        <taxon>Hafniaceae</taxon>
        <taxon>Hafnia</taxon>
    </lineage>
</organism>
<evidence type="ECO:0000259" key="4">
    <source>
        <dbReference type="SMART" id="SM00062"/>
    </source>
</evidence>
<dbReference type="AlphaFoldDB" id="A0A2A2MGE5"/>
<feature type="domain" description="Solute-binding protein family 3/N-terminal" evidence="4">
    <location>
        <begin position="26"/>
        <end position="249"/>
    </location>
</feature>
<keyword evidence="2 3" id="KW-0732">Signal</keyword>
<dbReference type="RefSeq" id="WP_008812663.1">
    <property type="nucleotide sequence ID" value="NZ_CATYOV010000010.1"/>
</dbReference>
<accession>A0A2A2MGE5</accession>
<dbReference type="InterPro" id="IPR001320">
    <property type="entry name" value="Iontro_rcpt_C"/>
</dbReference>
<evidence type="ECO:0000313" key="7">
    <source>
        <dbReference type="Proteomes" id="UP000218796"/>
    </source>
</evidence>
<protein>
    <submittedName>
        <fullName evidence="6">Basic amino acid ABC transporter substrate-binding protein</fullName>
    </submittedName>
</protein>
<feature type="domain" description="Ionotropic glutamate receptor C-terminal" evidence="5">
    <location>
        <begin position="26"/>
        <end position="248"/>
    </location>
</feature>
<dbReference type="EMBL" id="NQMS01000001">
    <property type="protein sequence ID" value="PAV98055.1"/>
    <property type="molecule type" value="Genomic_DNA"/>
</dbReference>
<dbReference type="GO" id="GO:0016020">
    <property type="term" value="C:membrane"/>
    <property type="evidence" value="ECO:0007669"/>
    <property type="project" value="InterPro"/>
</dbReference>
<proteinExistence type="inferred from homology"/>
<name>A0A2A2MGE5_9GAMM</name>
<dbReference type="OrthoDB" id="9768183at2"/>
<dbReference type="CDD" id="cd13624">
    <property type="entry name" value="PBP2_Arg_Lys_His"/>
    <property type="match status" value="1"/>
</dbReference>
<dbReference type="SUPFAM" id="SSF53850">
    <property type="entry name" value="Periplasmic binding protein-like II"/>
    <property type="match status" value="1"/>
</dbReference>
<dbReference type="GO" id="GO:0015276">
    <property type="term" value="F:ligand-gated monoatomic ion channel activity"/>
    <property type="evidence" value="ECO:0007669"/>
    <property type="project" value="InterPro"/>
</dbReference>
<feature type="chain" id="PRO_5013172300" evidence="3">
    <location>
        <begin position="23"/>
        <end position="256"/>
    </location>
</feature>
<keyword evidence="7" id="KW-1185">Reference proteome</keyword>
<dbReference type="PANTHER" id="PTHR35936:SF17">
    <property type="entry name" value="ARGININE-BINDING EXTRACELLULAR PROTEIN ARTP"/>
    <property type="match status" value="1"/>
</dbReference>
<feature type="signal peptide" evidence="3">
    <location>
        <begin position="1"/>
        <end position="22"/>
    </location>
</feature>